<protein>
    <submittedName>
        <fullName evidence="2">Uncharacterized protein</fullName>
    </submittedName>
</protein>
<dbReference type="Pfam" id="PF15720">
    <property type="entry name" value="DUF4675"/>
    <property type="match status" value="1"/>
</dbReference>
<feature type="compositionally biased region" description="Polar residues" evidence="1">
    <location>
        <begin position="121"/>
        <end position="157"/>
    </location>
</feature>
<name>A0A8C6JZH6_MELUD</name>
<accession>A0A8C6JZH6</accession>
<sequence>MQQTKSEYSPDLVKETCISPSVLKLPVEESIGSHHTPFQFDRHALARISTSPTLRRLRMTSASQALSLQDCSDTAQLGNLKEYNSSLHHICKSPPRCTTTSSLLLPSCVHAKLLSSKAKPETTSANSVSASPRSNLPSQKGPLSNGNISERLQNSQRMVEPNVRFPTTKGRGLIPFLDFHLPLPALSLTAPLQF</sequence>
<reference evidence="2" key="3">
    <citation type="submission" date="2025-09" db="UniProtKB">
        <authorList>
            <consortium name="Ensembl"/>
        </authorList>
    </citation>
    <scope>IDENTIFICATION</scope>
</reference>
<organism evidence="2 3">
    <name type="scientific">Melopsittacus undulatus</name>
    <name type="common">Budgerigar</name>
    <name type="synonym">Psittacus undulatus</name>
    <dbReference type="NCBI Taxonomy" id="13146"/>
    <lineage>
        <taxon>Eukaryota</taxon>
        <taxon>Metazoa</taxon>
        <taxon>Chordata</taxon>
        <taxon>Craniata</taxon>
        <taxon>Vertebrata</taxon>
        <taxon>Euteleostomi</taxon>
        <taxon>Archelosauria</taxon>
        <taxon>Archosauria</taxon>
        <taxon>Dinosauria</taxon>
        <taxon>Saurischia</taxon>
        <taxon>Theropoda</taxon>
        <taxon>Coelurosauria</taxon>
        <taxon>Aves</taxon>
        <taxon>Neognathae</taxon>
        <taxon>Neoaves</taxon>
        <taxon>Telluraves</taxon>
        <taxon>Australaves</taxon>
        <taxon>Psittaciformes</taxon>
        <taxon>Psittaculidae</taxon>
        <taxon>Melopsittacus</taxon>
    </lineage>
</organism>
<feature type="region of interest" description="Disordered" evidence="1">
    <location>
        <begin position="119"/>
        <end position="157"/>
    </location>
</feature>
<proteinExistence type="predicted"/>
<keyword evidence="3" id="KW-1185">Reference proteome</keyword>
<accession>A0A8V5FJ06</accession>
<evidence type="ECO:0000313" key="2">
    <source>
        <dbReference type="Ensembl" id="ENSMUNP00000020017.2"/>
    </source>
</evidence>
<dbReference type="Ensembl" id="ENSMUNT00000022934.2">
    <property type="protein sequence ID" value="ENSMUNP00000020017.2"/>
    <property type="gene ID" value="ENSMUNG00000015272.2"/>
</dbReference>
<dbReference type="AlphaFoldDB" id="A0A8C6JZH6"/>
<evidence type="ECO:0000256" key="1">
    <source>
        <dbReference type="SAM" id="MobiDB-lite"/>
    </source>
</evidence>
<evidence type="ECO:0000313" key="3">
    <source>
        <dbReference type="Proteomes" id="UP000694405"/>
    </source>
</evidence>
<reference evidence="2" key="2">
    <citation type="submission" date="2025-08" db="UniProtKB">
        <authorList>
            <consortium name="Ensembl"/>
        </authorList>
    </citation>
    <scope>IDENTIFICATION</scope>
</reference>
<dbReference type="Proteomes" id="UP000694405">
    <property type="component" value="Chromosome 5"/>
</dbReference>
<reference evidence="2" key="1">
    <citation type="submission" date="2020-03" db="EMBL/GenBank/DDBJ databases">
        <title>Melopsittacus undulatus (budgerigar) genome, bMelUnd1, maternal haplotype with Z.</title>
        <authorList>
            <person name="Gedman G."/>
            <person name="Mountcastle J."/>
            <person name="Haase B."/>
            <person name="Formenti G."/>
            <person name="Wright T."/>
            <person name="Apodaca J."/>
            <person name="Pelan S."/>
            <person name="Chow W."/>
            <person name="Rhie A."/>
            <person name="Howe K."/>
            <person name="Fedrigo O."/>
            <person name="Jarvis E.D."/>
        </authorList>
    </citation>
    <scope>NUCLEOTIDE SEQUENCE [LARGE SCALE GENOMIC DNA]</scope>
</reference>